<dbReference type="Pfam" id="PF01739">
    <property type="entry name" value="CheR"/>
    <property type="match status" value="1"/>
</dbReference>
<dbReference type="PROSITE" id="PS50123">
    <property type="entry name" value="CHER"/>
    <property type="match status" value="1"/>
</dbReference>
<dbReference type="OrthoDB" id="9816309at2"/>
<dbReference type="RefSeq" id="WP_073269321.1">
    <property type="nucleotide sequence ID" value="NZ_FQTU01000001.1"/>
</dbReference>
<dbReference type="Pfam" id="PF03705">
    <property type="entry name" value="CheR_N"/>
    <property type="match status" value="1"/>
</dbReference>
<dbReference type="AlphaFoldDB" id="A0A1M4SQ57"/>
<protein>
    <submittedName>
        <fullName evidence="2">Chemotaxis protein methyltransferase CheR</fullName>
    </submittedName>
</protein>
<dbReference type="Gene3D" id="3.40.50.150">
    <property type="entry name" value="Vaccinia Virus protein VP39"/>
    <property type="match status" value="1"/>
</dbReference>
<organism evidence="2 3">
    <name type="scientific">Alkalibacter saccharofermentans DSM 14828</name>
    <dbReference type="NCBI Taxonomy" id="1120975"/>
    <lineage>
        <taxon>Bacteria</taxon>
        <taxon>Bacillati</taxon>
        <taxon>Bacillota</taxon>
        <taxon>Clostridia</taxon>
        <taxon>Eubacteriales</taxon>
        <taxon>Eubacteriaceae</taxon>
        <taxon>Alkalibacter</taxon>
    </lineage>
</organism>
<dbReference type="GO" id="GO:0008757">
    <property type="term" value="F:S-adenosylmethionine-dependent methyltransferase activity"/>
    <property type="evidence" value="ECO:0007669"/>
    <property type="project" value="InterPro"/>
</dbReference>
<keyword evidence="3" id="KW-1185">Reference proteome</keyword>
<dbReference type="InterPro" id="IPR050903">
    <property type="entry name" value="Bact_Chemotaxis_MeTrfase"/>
</dbReference>
<dbReference type="PANTHER" id="PTHR24422:SF10">
    <property type="entry name" value="CHEMOTAXIS PROTEIN METHYLTRANSFERASE 2"/>
    <property type="match status" value="1"/>
</dbReference>
<feature type="domain" description="CheR-type methyltransferase" evidence="1">
    <location>
        <begin position="1"/>
        <end position="247"/>
    </location>
</feature>
<dbReference type="InterPro" id="IPR000780">
    <property type="entry name" value="CheR_MeTrfase"/>
</dbReference>
<dbReference type="GO" id="GO:0032259">
    <property type="term" value="P:methylation"/>
    <property type="evidence" value="ECO:0007669"/>
    <property type="project" value="UniProtKB-KW"/>
</dbReference>
<dbReference type="EMBL" id="FQTU01000001">
    <property type="protein sequence ID" value="SHE34383.1"/>
    <property type="molecule type" value="Genomic_DNA"/>
</dbReference>
<dbReference type="InterPro" id="IPR022641">
    <property type="entry name" value="CheR_N"/>
</dbReference>
<dbReference type="InterPro" id="IPR029063">
    <property type="entry name" value="SAM-dependent_MTases_sf"/>
</dbReference>
<evidence type="ECO:0000259" key="1">
    <source>
        <dbReference type="PROSITE" id="PS50123"/>
    </source>
</evidence>
<gene>
    <name evidence="2" type="ORF">SAMN02746064_00339</name>
</gene>
<dbReference type="PANTHER" id="PTHR24422">
    <property type="entry name" value="CHEMOTAXIS PROTEIN METHYLTRANSFERASE"/>
    <property type="match status" value="1"/>
</dbReference>
<name>A0A1M4SQ57_9FIRM</name>
<dbReference type="STRING" id="1120975.SAMN02746064_00339"/>
<sequence>MNNEIIHSVRSIYGLDISKYDISFLKRAVEKRCSITETKNISDYIQYLSSNSDEATILFQSLNIIHTEFFRNPLTFAHLEQWILPRLMEEKSDNNELRIWSAGCSSGQEVYSIAMLIESITSKKQIKKRYRIIATDISESALHAAKKGEYNEKDIQMIRVKDLNDFFVKSGEKYKVCDRLKQHVSFSTYDLLDNRSACPQESIFGNFDLVVCSNMLFYYKPNYQHNMVKKLIDSMDEHGYLITGEAEMQIVAKFKDLFLVVPPSPIFKKRRGAK</sequence>
<evidence type="ECO:0000313" key="3">
    <source>
        <dbReference type="Proteomes" id="UP000184251"/>
    </source>
</evidence>
<dbReference type="PRINTS" id="PR00996">
    <property type="entry name" value="CHERMTFRASE"/>
</dbReference>
<dbReference type="SMART" id="SM00138">
    <property type="entry name" value="MeTrc"/>
    <property type="match status" value="1"/>
</dbReference>
<reference evidence="2" key="1">
    <citation type="submission" date="2016-11" db="EMBL/GenBank/DDBJ databases">
        <authorList>
            <person name="Jaros S."/>
            <person name="Januszkiewicz K."/>
            <person name="Wedrychowicz H."/>
        </authorList>
    </citation>
    <scope>NUCLEOTIDE SEQUENCE [LARGE SCALE GENOMIC DNA]</scope>
    <source>
        <strain evidence="2">DSM 14828</strain>
    </source>
</reference>
<dbReference type="InterPro" id="IPR022642">
    <property type="entry name" value="CheR_C"/>
</dbReference>
<dbReference type="SUPFAM" id="SSF47757">
    <property type="entry name" value="Chemotaxis receptor methyltransferase CheR, N-terminal domain"/>
    <property type="match status" value="1"/>
</dbReference>
<keyword evidence="2" id="KW-0489">Methyltransferase</keyword>
<proteinExistence type="predicted"/>
<evidence type="ECO:0000313" key="2">
    <source>
        <dbReference type="EMBL" id="SHE34383.1"/>
    </source>
</evidence>
<accession>A0A1M4SQ57</accession>
<keyword evidence="2" id="KW-0808">Transferase</keyword>
<dbReference type="Proteomes" id="UP000184251">
    <property type="component" value="Unassembled WGS sequence"/>
</dbReference>
<dbReference type="SUPFAM" id="SSF53335">
    <property type="entry name" value="S-adenosyl-L-methionine-dependent methyltransferases"/>
    <property type="match status" value="1"/>
</dbReference>